<evidence type="ECO:0000256" key="3">
    <source>
        <dbReference type="ARBA" id="ARBA00022448"/>
    </source>
</evidence>
<keyword evidence="10" id="KW-0675">Receptor</keyword>
<keyword evidence="13" id="KW-1185">Reference proteome</keyword>
<evidence type="ECO:0000256" key="2">
    <source>
        <dbReference type="ARBA" id="ARBA00014411"/>
    </source>
</evidence>
<feature type="transmembrane region" description="Helical" evidence="11">
    <location>
        <begin position="327"/>
        <end position="347"/>
    </location>
</feature>
<feature type="transmembrane region" description="Helical" evidence="11">
    <location>
        <begin position="411"/>
        <end position="431"/>
    </location>
</feature>
<evidence type="ECO:0000313" key="12">
    <source>
        <dbReference type="EMBL" id="GAA27153.2"/>
    </source>
</evidence>
<evidence type="ECO:0000313" key="13">
    <source>
        <dbReference type="Proteomes" id="UP000008909"/>
    </source>
</evidence>
<evidence type="ECO:0000256" key="1">
    <source>
        <dbReference type="ARBA" id="ARBA00004651"/>
    </source>
</evidence>
<keyword evidence="8" id="KW-0683">Retinol-binding</keyword>
<dbReference type="PANTHER" id="PTHR21444:SF16">
    <property type="entry name" value="RECEPTOR FOR RETINOL UPTAKE STRA6"/>
    <property type="match status" value="1"/>
</dbReference>
<reference evidence="12" key="1">
    <citation type="journal article" date="2011" name="Genome Biol.">
        <title>The draft genome of the carcinogenic human liver fluke Clonorchis sinensis.</title>
        <authorList>
            <person name="Wang X."/>
            <person name="Chen W."/>
            <person name="Huang Y."/>
            <person name="Sun J."/>
            <person name="Men J."/>
            <person name="Liu H."/>
            <person name="Luo F."/>
            <person name="Guo L."/>
            <person name="Lv X."/>
            <person name="Deng C."/>
            <person name="Zhou C."/>
            <person name="Fan Y."/>
            <person name="Li X."/>
            <person name="Huang L."/>
            <person name="Hu Y."/>
            <person name="Liang C."/>
            <person name="Hu X."/>
            <person name="Xu J."/>
            <person name="Yu X."/>
        </authorList>
    </citation>
    <scope>NUCLEOTIDE SEQUENCE [LARGE SCALE GENOMIC DNA]</scope>
    <source>
        <strain evidence="12">Henan</strain>
    </source>
</reference>
<feature type="transmembrane region" description="Helical" evidence="11">
    <location>
        <begin position="136"/>
        <end position="157"/>
    </location>
</feature>
<dbReference type="PANTHER" id="PTHR21444">
    <property type="entry name" value="COILED-COIL DOMAIN-CONTAINING PROTEIN 180"/>
    <property type="match status" value="1"/>
</dbReference>
<dbReference type="GO" id="GO:0034632">
    <property type="term" value="F:retinol transmembrane transporter activity"/>
    <property type="evidence" value="ECO:0007669"/>
    <property type="project" value="InterPro"/>
</dbReference>
<evidence type="ECO:0000256" key="5">
    <source>
        <dbReference type="ARBA" id="ARBA00022692"/>
    </source>
</evidence>
<evidence type="ECO:0000256" key="7">
    <source>
        <dbReference type="ARBA" id="ARBA00022989"/>
    </source>
</evidence>
<dbReference type="GO" id="GO:0016918">
    <property type="term" value="F:retinal binding"/>
    <property type="evidence" value="ECO:0007669"/>
    <property type="project" value="UniProtKB-KW"/>
</dbReference>
<dbReference type="Proteomes" id="UP000008909">
    <property type="component" value="Unassembled WGS sequence"/>
</dbReference>
<keyword evidence="3" id="KW-0813">Transport</keyword>
<dbReference type="GO" id="GO:0038023">
    <property type="term" value="F:signaling receptor activity"/>
    <property type="evidence" value="ECO:0007669"/>
    <property type="project" value="InterPro"/>
</dbReference>
<keyword evidence="4" id="KW-1003">Cell membrane</keyword>
<dbReference type="GO" id="GO:0019841">
    <property type="term" value="F:retinol binding"/>
    <property type="evidence" value="ECO:0007669"/>
    <property type="project" value="UniProtKB-KW"/>
</dbReference>
<dbReference type="InterPro" id="IPR026612">
    <property type="entry name" value="STRA6-like"/>
</dbReference>
<comment type="subcellular location">
    <subcellularLocation>
        <location evidence="1">Cell membrane</location>
        <topology evidence="1">Multi-pass membrane protein</topology>
    </subcellularLocation>
</comment>
<organism evidence="12 13">
    <name type="scientific">Clonorchis sinensis</name>
    <name type="common">Chinese liver fluke</name>
    <dbReference type="NCBI Taxonomy" id="79923"/>
    <lineage>
        <taxon>Eukaryota</taxon>
        <taxon>Metazoa</taxon>
        <taxon>Spiralia</taxon>
        <taxon>Lophotrochozoa</taxon>
        <taxon>Platyhelminthes</taxon>
        <taxon>Trematoda</taxon>
        <taxon>Digenea</taxon>
        <taxon>Opisthorchiida</taxon>
        <taxon>Opisthorchiata</taxon>
        <taxon>Opisthorchiidae</taxon>
        <taxon>Clonorchis</taxon>
    </lineage>
</organism>
<protein>
    <recommendedName>
        <fullName evidence="2">Receptor for retinol uptake STRA6</fullName>
    </recommendedName>
</protein>
<feature type="transmembrane region" description="Helical" evidence="11">
    <location>
        <begin position="569"/>
        <end position="589"/>
    </location>
</feature>
<keyword evidence="7 11" id="KW-1133">Transmembrane helix</keyword>
<evidence type="ECO:0000256" key="10">
    <source>
        <dbReference type="ARBA" id="ARBA00023170"/>
    </source>
</evidence>
<gene>
    <name evidence="12" type="ORF">CLF_110399</name>
</gene>
<feature type="transmembrane region" description="Helical" evidence="11">
    <location>
        <begin position="238"/>
        <end position="256"/>
    </location>
</feature>
<feature type="transmembrane region" description="Helical" evidence="11">
    <location>
        <begin position="169"/>
        <end position="191"/>
    </location>
</feature>
<evidence type="ECO:0000256" key="6">
    <source>
        <dbReference type="ARBA" id="ARBA00022893"/>
    </source>
</evidence>
<name>H2KUU6_CLOSI</name>
<feature type="transmembrane region" description="Helical" evidence="11">
    <location>
        <begin position="494"/>
        <end position="514"/>
    </location>
</feature>
<dbReference type="AlphaFoldDB" id="H2KUU6"/>
<feature type="transmembrane region" description="Helical" evidence="11">
    <location>
        <begin position="526"/>
        <end position="548"/>
    </location>
</feature>
<feature type="transmembrane region" description="Helical" evidence="11">
    <location>
        <begin position="67"/>
        <end position="86"/>
    </location>
</feature>
<evidence type="ECO:0000256" key="9">
    <source>
        <dbReference type="ARBA" id="ARBA00023136"/>
    </source>
</evidence>
<sequence length="924" mass="107863">MTKIWFSGRYEEHKTSKRSEGNEEGDNLDNMERLNFYTLIWLFRSNNTLLFVPTDECRQGQIVMRDYYSPMIYFAIAYYVFICFFTERRSFLRGQIQEPKHPNERLSMSTRIINYFKRYPGLPIPMNMLQYRHSTLAYAAEYVCAFNLIAGIFTKIYGMSMVFPEGPVWLSVIYKIFAICLVALTALPPFLCITHGGLICWIVGIFYCSFQAVLNVVSMIRSTCMGLEFMTQKLTLQLPTLIGFTYLLVYFCEAVWSQRKNLRNVVWIGIPINFKTYVHKNVSHVRKLLWPKETYQTKVIDARQVKVKCCANLRTVWRNVNSESDGFTYPAGLIWSLAVSVLLQHFLLTQFLSSVYGVFRNGKRSIQAHYPDVPRTIYENIAVKNARHVHRYIGTNVTDPIVLRKLEFELLYYWIDVLWVCLLIATCLAMFTNVTNVFRIAVHYHQLCVSIYQRGFKVMPQLQSWLDAFKVTRGTIIYPSYQVSAMACGFYLQALIYTFIFLLLALIVTLNAFTPLDFFVKWIKTWWPSLLLMTAFVTSQQLAIRFLFTQHRGKAYGFNNIRALQFYTFLSSFYNVFFGVVSGVGRTLYCPISSALVISRLDVSPLARPIQSLDTGHLAFLGFLYMDVLKNNPTFRVFLWILLEKYKTTGDAHLESALLAEVNQFFAIIRKPNCLLNAKFHQEPRAATNSLEPETKSMVPKSDENLESITYTPLAYDAKRKRSRSRWFVAYTLIRNPDLMKYRKTCPDRESDWSIALIFEKLGACHREDTDRSHICWAFYKFIVILSSTDIRMAQWLKHECIDRERLLRKLALQYEITFVRRMPCSTVGRLFFPKMRNSRWKKRFASKQDWIGWNIRTCFPWMGGIRQTSGHYTDLITAGTPIFLSQTNLGDKCDELTEARLLHGWRSVLRPVQVSLLNRIVQR</sequence>
<dbReference type="GO" id="GO:0005886">
    <property type="term" value="C:plasma membrane"/>
    <property type="evidence" value="ECO:0007669"/>
    <property type="project" value="UniProtKB-SubCell"/>
</dbReference>
<proteinExistence type="predicted"/>
<accession>H2KUU6</accession>
<dbReference type="Pfam" id="PF14752">
    <property type="entry name" value="RBP_receptor"/>
    <property type="match status" value="1"/>
</dbReference>
<evidence type="ECO:0000256" key="11">
    <source>
        <dbReference type="SAM" id="Phobius"/>
    </source>
</evidence>
<dbReference type="GO" id="GO:0071939">
    <property type="term" value="P:vitamin A import into cell"/>
    <property type="evidence" value="ECO:0007669"/>
    <property type="project" value="TreeGrafter"/>
</dbReference>
<keyword evidence="6" id="KW-0845">Vitamin A</keyword>
<feature type="transmembrane region" description="Helical" evidence="11">
    <location>
        <begin position="198"/>
        <end position="218"/>
    </location>
</feature>
<keyword evidence="9 11" id="KW-0472">Membrane</keyword>
<keyword evidence="5 11" id="KW-0812">Transmembrane</keyword>
<dbReference type="EMBL" id="DF144197">
    <property type="protein sequence ID" value="GAA27153.2"/>
    <property type="molecule type" value="Genomic_DNA"/>
</dbReference>
<evidence type="ECO:0000256" key="4">
    <source>
        <dbReference type="ARBA" id="ARBA00022475"/>
    </source>
</evidence>
<evidence type="ECO:0000256" key="8">
    <source>
        <dbReference type="ARBA" id="ARBA00023072"/>
    </source>
</evidence>